<evidence type="ECO:0000256" key="1">
    <source>
        <dbReference type="SAM" id="MobiDB-lite"/>
    </source>
</evidence>
<dbReference type="Proteomes" id="UP001148786">
    <property type="component" value="Unassembled WGS sequence"/>
</dbReference>
<evidence type="ECO:0000313" key="2">
    <source>
        <dbReference type="EMBL" id="KAJ3492176.1"/>
    </source>
</evidence>
<protein>
    <submittedName>
        <fullName evidence="2">Uncharacterized protein</fullName>
    </submittedName>
</protein>
<dbReference type="OrthoDB" id="415015at2759"/>
<proteinExistence type="predicted"/>
<comment type="caution">
    <text evidence="2">The sequence shown here is derived from an EMBL/GenBank/DDBJ whole genome shotgun (WGS) entry which is preliminary data.</text>
</comment>
<evidence type="ECO:0000313" key="3">
    <source>
        <dbReference type="Proteomes" id="UP001148786"/>
    </source>
</evidence>
<gene>
    <name evidence="2" type="ORF">NLJ89_g11270</name>
</gene>
<feature type="compositionally biased region" description="Acidic residues" evidence="1">
    <location>
        <begin position="14"/>
        <end position="44"/>
    </location>
</feature>
<feature type="compositionally biased region" description="Basic residues" evidence="1">
    <location>
        <begin position="107"/>
        <end position="127"/>
    </location>
</feature>
<sequence length="127" mass="14307">MIAKIQGAKRKRDEDEDEDVNMDDAGGSDDPDGAEGWMDVDDDESAPKKRVKTNSGRVINKREPRTNRQMAGLRDEGQFTKANKLRNLGQRPRNMLAKAGESDRAIKVKMPKHLFSGKRKGGKTQRR</sequence>
<accession>A0A9W8JQB1</accession>
<dbReference type="AlphaFoldDB" id="A0A9W8JQB1"/>
<reference evidence="2" key="1">
    <citation type="submission" date="2022-07" db="EMBL/GenBank/DDBJ databases">
        <title>Genome Sequence of Agrocybe chaxingu.</title>
        <authorList>
            <person name="Buettner E."/>
        </authorList>
    </citation>
    <scope>NUCLEOTIDE SEQUENCE</scope>
    <source>
        <strain evidence="2">MP-N11</strain>
    </source>
</reference>
<dbReference type="EMBL" id="JANKHO010002482">
    <property type="protein sequence ID" value="KAJ3492176.1"/>
    <property type="molecule type" value="Genomic_DNA"/>
</dbReference>
<organism evidence="2 3">
    <name type="scientific">Agrocybe chaxingu</name>
    <dbReference type="NCBI Taxonomy" id="84603"/>
    <lineage>
        <taxon>Eukaryota</taxon>
        <taxon>Fungi</taxon>
        <taxon>Dikarya</taxon>
        <taxon>Basidiomycota</taxon>
        <taxon>Agaricomycotina</taxon>
        <taxon>Agaricomycetes</taxon>
        <taxon>Agaricomycetidae</taxon>
        <taxon>Agaricales</taxon>
        <taxon>Agaricineae</taxon>
        <taxon>Strophariaceae</taxon>
        <taxon>Agrocybe</taxon>
    </lineage>
</organism>
<feature type="region of interest" description="Disordered" evidence="1">
    <location>
        <begin position="98"/>
        <end position="127"/>
    </location>
</feature>
<feature type="region of interest" description="Disordered" evidence="1">
    <location>
        <begin position="1"/>
        <end position="82"/>
    </location>
</feature>
<name>A0A9W8JQB1_9AGAR</name>
<keyword evidence="3" id="KW-1185">Reference proteome</keyword>